<evidence type="ECO:0000256" key="1">
    <source>
        <dbReference type="SAM" id="Phobius"/>
    </source>
</evidence>
<evidence type="ECO:0000313" key="2">
    <source>
        <dbReference type="EMBL" id="OMC94796.1"/>
    </source>
</evidence>
<sequence length="244" mass="27996">MKKLFGTTLLLAILIVIGKAFIIKWSAEDFSSLLVNLLTECLSVLVTVFIIDNIMKKRELAERKRLDQMEKDEYKRILSGVLGNRLRTLFTEISGIYLNFVLKEPATLSVDIDLKDYQVAIIKLLNELDSHVVAGFRSKPITCYIVNPEKISVPDEQIIKYQQFCEFIFKNQIQSQIDKFIQRYISILTDDMKISIYTIENSIANFIFVTPLQHGHEAPMPTTIEDIDILKSEFKKIGGSLLDI</sequence>
<keyword evidence="1" id="KW-0472">Membrane</keyword>
<dbReference type="Proteomes" id="UP000187158">
    <property type="component" value="Unassembled WGS sequence"/>
</dbReference>
<protein>
    <submittedName>
        <fullName evidence="2">Uncharacterized protein</fullName>
    </submittedName>
</protein>
<proteinExistence type="predicted"/>
<feature type="non-terminal residue" evidence="2">
    <location>
        <position position="244"/>
    </location>
</feature>
<name>A0ABX3GF04_9BACL</name>
<dbReference type="EMBL" id="MPVP01000655">
    <property type="protein sequence ID" value="OMC94796.1"/>
    <property type="molecule type" value="Genomic_DNA"/>
</dbReference>
<keyword evidence="1" id="KW-0812">Transmembrane</keyword>
<dbReference type="RefSeq" id="WP_144024913.1">
    <property type="nucleotide sequence ID" value="NZ_MPVP01000655.1"/>
</dbReference>
<gene>
    <name evidence="2" type="ORF">BSO21_33890</name>
</gene>
<keyword evidence="1" id="KW-1133">Transmembrane helix</keyword>
<evidence type="ECO:0000313" key="3">
    <source>
        <dbReference type="Proteomes" id="UP000187158"/>
    </source>
</evidence>
<accession>A0ABX3GF04</accession>
<comment type="caution">
    <text evidence="2">The sequence shown here is derived from an EMBL/GenBank/DDBJ whole genome shotgun (WGS) entry which is preliminary data.</text>
</comment>
<reference evidence="2 3" key="1">
    <citation type="submission" date="2016-11" db="EMBL/GenBank/DDBJ databases">
        <title>Paenibacillus species isolates.</title>
        <authorList>
            <person name="Beno S.M."/>
        </authorList>
    </citation>
    <scope>NUCLEOTIDE SEQUENCE [LARGE SCALE GENOMIC DNA]</scope>
    <source>
        <strain evidence="2 3">FSL H7-0433</strain>
    </source>
</reference>
<organism evidence="2 3">
    <name type="scientific">Paenibacillus odorifer</name>
    <dbReference type="NCBI Taxonomy" id="189426"/>
    <lineage>
        <taxon>Bacteria</taxon>
        <taxon>Bacillati</taxon>
        <taxon>Bacillota</taxon>
        <taxon>Bacilli</taxon>
        <taxon>Bacillales</taxon>
        <taxon>Paenibacillaceae</taxon>
        <taxon>Paenibacillus</taxon>
    </lineage>
</organism>
<feature type="transmembrane region" description="Helical" evidence="1">
    <location>
        <begin position="30"/>
        <end position="55"/>
    </location>
</feature>
<keyword evidence="3" id="KW-1185">Reference proteome</keyword>